<keyword evidence="1" id="KW-0812">Transmembrane</keyword>
<comment type="caution">
    <text evidence="2">The sequence shown here is derived from an EMBL/GenBank/DDBJ whole genome shotgun (WGS) entry which is preliminary data.</text>
</comment>
<keyword evidence="1" id="KW-0472">Membrane</keyword>
<gene>
    <name evidence="2" type="ORF">FF38_03966</name>
</gene>
<accession>A0A0L0CD35</accession>
<proteinExistence type="predicted"/>
<evidence type="ECO:0000313" key="3">
    <source>
        <dbReference type="Proteomes" id="UP000037069"/>
    </source>
</evidence>
<dbReference type="Proteomes" id="UP000037069">
    <property type="component" value="Unassembled WGS sequence"/>
</dbReference>
<organism evidence="2 3">
    <name type="scientific">Lucilia cuprina</name>
    <name type="common">Green bottle fly</name>
    <name type="synonym">Australian sheep blowfly</name>
    <dbReference type="NCBI Taxonomy" id="7375"/>
    <lineage>
        <taxon>Eukaryota</taxon>
        <taxon>Metazoa</taxon>
        <taxon>Ecdysozoa</taxon>
        <taxon>Arthropoda</taxon>
        <taxon>Hexapoda</taxon>
        <taxon>Insecta</taxon>
        <taxon>Pterygota</taxon>
        <taxon>Neoptera</taxon>
        <taxon>Endopterygota</taxon>
        <taxon>Diptera</taxon>
        <taxon>Brachycera</taxon>
        <taxon>Muscomorpha</taxon>
        <taxon>Oestroidea</taxon>
        <taxon>Calliphoridae</taxon>
        <taxon>Luciliinae</taxon>
        <taxon>Lucilia</taxon>
    </lineage>
</organism>
<keyword evidence="1" id="KW-1133">Transmembrane helix</keyword>
<dbReference type="EMBL" id="JRES01000536">
    <property type="protein sequence ID" value="KNC30343.1"/>
    <property type="molecule type" value="Genomic_DNA"/>
</dbReference>
<evidence type="ECO:0008006" key="4">
    <source>
        <dbReference type="Google" id="ProtNLM"/>
    </source>
</evidence>
<sequence length="227" mass="24321">MIKSTEKQGKKREQVNTTYGLICEDWFSMLLLANEVVADAASNDDGGVVGKVNNPLDAVVAKVLADVVIVVARTAAAAGVVVVATTVEFIWFCKIVEELLAAVNGADVEEATGVDNVSLTKFVVAVTVGANKVVDVAKVVNSGFVVKAVAAAAVVGGVVATRLFVLLLWLSIPLFVASISLSVRSLRDCNIFSLIIASINDYRNKKRIHIHRAYWLKVYMGDILFIN</sequence>
<protein>
    <recommendedName>
        <fullName evidence="4">Transmembrane protein</fullName>
    </recommendedName>
</protein>
<feature type="transmembrane region" description="Helical" evidence="1">
    <location>
        <begin position="139"/>
        <end position="160"/>
    </location>
</feature>
<reference evidence="2 3" key="1">
    <citation type="journal article" date="2015" name="Nat. Commun.">
        <title>Lucilia cuprina genome unlocks parasitic fly biology to underpin future interventions.</title>
        <authorList>
            <person name="Anstead C.A."/>
            <person name="Korhonen P.K."/>
            <person name="Young N.D."/>
            <person name="Hall R.S."/>
            <person name="Jex A.R."/>
            <person name="Murali S.C."/>
            <person name="Hughes D.S."/>
            <person name="Lee S.F."/>
            <person name="Perry T."/>
            <person name="Stroehlein A.J."/>
            <person name="Ansell B.R."/>
            <person name="Breugelmans B."/>
            <person name="Hofmann A."/>
            <person name="Qu J."/>
            <person name="Dugan S."/>
            <person name="Lee S.L."/>
            <person name="Chao H."/>
            <person name="Dinh H."/>
            <person name="Han Y."/>
            <person name="Doddapaneni H.V."/>
            <person name="Worley K.C."/>
            <person name="Muzny D.M."/>
            <person name="Ioannidis P."/>
            <person name="Waterhouse R.M."/>
            <person name="Zdobnov E.M."/>
            <person name="James P.J."/>
            <person name="Bagnall N.H."/>
            <person name="Kotze A.C."/>
            <person name="Gibbs R.A."/>
            <person name="Richards S."/>
            <person name="Batterham P."/>
            <person name="Gasser R.B."/>
        </authorList>
    </citation>
    <scope>NUCLEOTIDE SEQUENCE [LARGE SCALE GENOMIC DNA]</scope>
    <source>
        <strain evidence="2 3">LS</strain>
        <tissue evidence="2">Full body</tissue>
    </source>
</reference>
<name>A0A0L0CD35_LUCCU</name>
<evidence type="ECO:0000256" key="1">
    <source>
        <dbReference type="SAM" id="Phobius"/>
    </source>
</evidence>
<keyword evidence="3" id="KW-1185">Reference proteome</keyword>
<evidence type="ECO:0000313" key="2">
    <source>
        <dbReference type="EMBL" id="KNC30343.1"/>
    </source>
</evidence>
<dbReference type="AlphaFoldDB" id="A0A0L0CD35"/>